<dbReference type="SUPFAM" id="SSF56601">
    <property type="entry name" value="beta-lactamase/transpeptidase-like"/>
    <property type="match status" value="1"/>
</dbReference>
<dbReference type="Pfam" id="PF00144">
    <property type="entry name" value="Beta-lactamase"/>
    <property type="match status" value="1"/>
</dbReference>
<dbReference type="GO" id="GO:0019216">
    <property type="term" value="P:regulation of lipid metabolic process"/>
    <property type="evidence" value="ECO:0007669"/>
    <property type="project" value="TreeGrafter"/>
</dbReference>
<dbReference type="Gene3D" id="3.40.710.10">
    <property type="entry name" value="DD-peptidase/beta-lactamase superfamily"/>
    <property type="match status" value="1"/>
</dbReference>
<reference evidence="2" key="1">
    <citation type="submission" date="2020-11" db="EMBL/GenBank/DDBJ databases">
        <authorList>
            <person name="Tran Van P."/>
        </authorList>
    </citation>
    <scope>NUCLEOTIDE SEQUENCE</scope>
</reference>
<protein>
    <recommendedName>
        <fullName evidence="1">Beta-lactamase-related domain-containing protein</fullName>
    </recommendedName>
</protein>
<dbReference type="EMBL" id="CAJPVJ010013244">
    <property type="protein sequence ID" value="CAG2174766.1"/>
    <property type="molecule type" value="Genomic_DNA"/>
</dbReference>
<feature type="non-terminal residue" evidence="2">
    <location>
        <position position="1"/>
    </location>
</feature>
<evidence type="ECO:0000313" key="3">
    <source>
        <dbReference type="Proteomes" id="UP000728032"/>
    </source>
</evidence>
<dbReference type="InterPro" id="IPR052794">
    <property type="entry name" value="Mito_Ser_Protease_LACTB"/>
</dbReference>
<accession>A0A7R9MD40</accession>
<dbReference type="EMBL" id="OC928069">
    <property type="protein sequence ID" value="CAD7657580.1"/>
    <property type="molecule type" value="Genomic_DNA"/>
</dbReference>
<dbReference type="OrthoDB" id="5946976at2759"/>
<name>A0A7R9MD40_9ACAR</name>
<dbReference type="InterPro" id="IPR001466">
    <property type="entry name" value="Beta-lactam-related"/>
</dbReference>
<gene>
    <name evidence="2" type="ORF">ONB1V03_LOCUS14206</name>
</gene>
<evidence type="ECO:0000259" key="1">
    <source>
        <dbReference type="Pfam" id="PF00144"/>
    </source>
</evidence>
<keyword evidence="3" id="KW-1185">Reference proteome</keyword>
<dbReference type="PANTHER" id="PTHR46520:SF1">
    <property type="entry name" value="SERINE BETA-LACTAMASE-LIKE PROTEIN LACTB, MITOCHONDRIAL"/>
    <property type="match status" value="1"/>
</dbReference>
<organism evidence="2">
    <name type="scientific">Oppiella nova</name>
    <dbReference type="NCBI Taxonomy" id="334625"/>
    <lineage>
        <taxon>Eukaryota</taxon>
        <taxon>Metazoa</taxon>
        <taxon>Ecdysozoa</taxon>
        <taxon>Arthropoda</taxon>
        <taxon>Chelicerata</taxon>
        <taxon>Arachnida</taxon>
        <taxon>Acari</taxon>
        <taxon>Acariformes</taxon>
        <taxon>Sarcoptiformes</taxon>
        <taxon>Oribatida</taxon>
        <taxon>Brachypylina</taxon>
        <taxon>Oppioidea</taxon>
        <taxon>Oppiidae</taxon>
        <taxon>Oppiella</taxon>
    </lineage>
</organism>
<evidence type="ECO:0000313" key="2">
    <source>
        <dbReference type="EMBL" id="CAD7657580.1"/>
    </source>
</evidence>
<dbReference type="GO" id="GO:0008233">
    <property type="term" value="F:peptidase activity"/>
    <property type="evidence" value="ECO:0007669"/>
    <property type="project" value="TreeGrafter"/>
</dbReference>
<sequence length="182" mass="20004">MDELISYEGNWPAGGIISTADDMLRFGNAMISSYKGTNGFLTQQTVRELWSPETVGKVKPIIMGTDEYAKGWMISKPPEPYPYKTVIWHSGGLDGTTTLFNLFPDENMVGIAFLNRGMGAQGNGFNEDFNLNAKYDTIDDAIKDARILVNTFMAQNSVPGAVMGFSINGTNVWTEGFGYTDI</sequence>
<dbReference type="InterPro" id="IPR012338">
    <property type="entry name" value="Beta-lactam/transpept-like"/>
</dbReference>
<dbReference type="Proteomes" id="UP000728032">
    <property type="component" value="Unassembled WGS sequence"/>
</dbReference>
<dbReference type="GO" id="GO:0006508">
    <property type="term" value="P:proteolysis"/>
    <property type="evidence" value="ECO:0007669"/>
    <property type="project" value="TreeGrafter"/>
</dbReference>
<feature type="domain" description="Beta-lactamase-related" evidence="1">
    <location>
        <begin position="12"/>
        <end position="119"/>
    </location>
</feature>
<dbReference type="AlphaFoldDB" id="A0A7R9MD40"/>
<dbReference type="GO" id="GO:0005739">
    <property type="term" value="C:mitochondrion"/>
    <property type="evidence" value="ECO:0007669"/>
    <property type="project" value="TreeGrafter"/>
</dbReference>
<dbReference type="PANTHER" id="PTHR46520">
    <property type="entry name" value="SERINE BETA-LACTAMASE-LIKE PROTEIN LACTB, MITOCHONDRIAL"/>
    <property type="match status" value="1"/>
</dbReference>
<proteinExistence type="predicted"/>